<protein>
    <submittedName>
        <fullName evidence="4">Ribonuclease H</fullName>
    </submittedName>
</protein>
<feature type="compositionally biased region" description="Basic and acidic residues" evidence="2">
    <location>
        <begin position="15"/>
        <end position="29"/>
    </location>
</feature>
<proteinExistence type="predicted"/>
<feature type="region of interest" description="Disordered" evidence="2">
    <location>
        <begin position="234"/>
        <end position="263"/>
    </location>
</feature>
<feature type="compositionally biased region" description="Polar residues" evidence="2">
    <location>
        <begin position="37"/>
        <end position="47"/>
    </location>
</feature>
<keyword evidence="1" id="KW-0479">Metal-binding</keyword>
<dbReference type="GO" id="GO:0003676">
    <property type="term" value="F:nucleic acid binding"/>
    <property type="evidence" value="ECO:0007669"/>
    <property type="project" value="InterPro"/>
</dbReference>
<keyword evidence="1" id="KW-0862">Zinc</keyword>
<reference evidence="4" key="1">
    <citation type="submission" date="2020-09" db="EMBL/GenBank/DDBJ databases">
        <title>Genome-Enabled Discovery of Anthraquinone Biosynthesis in Senna tora.</title>
        <authorList>
            <person name="Kang S.-H."/>
            <person name="Pandey R.P."/>
            <person name="Lee C.-M."/>
            <person name="Sim J.-S."/>
            <person name="Jeong J.-T."/>
            <person name="Choi B.-S."/>
            <person name="Jung M."/>
            <person name="Ginzburg D."/>
            <person name="Zhao K."/>
            <person name="Won S.Y."/>
            <person name="Oh T.-J."/>
            <person name="Yu Y."/>
            <person name="Kim N.-H."/>
            <person name="Lee O.R."/>
            <person name="Lee T.-H."/>
            <person name="Bashyal P."/>
            <person name="Kim T.-S."/>
            <person name="Lee W.-H."/>
            <person name="Kawkins C."/>
            <person name="Kim C.-K."/>
            <person name="Kim J.S."/>
            <person name="Ahn B.O."/>
            <person name="Rhee S.Y."/>
            <person name="Sohng J.K."/>
        </authorList>
    </citation>
    <scope>NUCLEOTIDE SEQUENCE</scope>
    <source>
        <tissue evidence="4">Leaf</tissue>
    </source>
</reference>
<dbReference type="InterPro" id="IPR001878">
    <property type="entry name" value="Znf_CCHC"/>
</dbReference>
<feature type="compositionally biased region" description="Basic and acidic residues" evidence="2">
    <location>
        <begin position="197"/>
        <end position="211"/>
    </location>
</feature>
<keyword evidence="5" id="KW-1185">Reference proteome</keyword>
<feature type="domain" description="CCHC-type" evidence="3">
    <location>
        <begin position="178"/>
        <end position="192"/>
    </location>
</feature>
<sequence>MGDAPIVDLTSLGSEEDHPRPLDETENQARNKKYHQDNGSFSGSQSRIPREEDWMRDSPKRQEQVNTRMSYRDSVRNPARYLEFNKEGDEDGDEPEDDGNVGFKFLLRKVNRLWGRTGEVELVDLGKVLRIDANTTHQIRGQFSRLCVELDLSKPLLSQYCVHGNLKKIEYEGLHLICFECGVYGHDLEHCPVRRVRQEKEKQEKEKEGHGSTEINRNNTVYKNSPYGAWMTVVKPSRPRRPRQNAQSQAKVKSNEKIDQGSGFAILGDEEQEILSKAQSKFEFKAPQK</sequence>
<dbReference type="AlphaFoldDB" id="A0A835CKJ0"/>
<evidence type="ECO:0000259" key="3">
    <source>
        <dbReference type="PROSITE" id="PS50158"/>
    </source>
</evidence>
<evidence type="ECO:0000256" key="1">
    <source>
        <dbReference type="PROSITE-ProRule" id="PRU00047"/>
    </source>
</evidence>
<dbReference type="PANTHER" id="PTHR31286">
    <property type="entry name" value="GLYCINE-RICH CELL WALL STRUCTURAL PROTEIN 1.8-LIKE"/>
    <property type="match status" value="1"/>
</dbReference>
<feature type="compositionally biased region" description="Basic and acidic residues" evidence="2">
    <location>
        <begin position="48"/>
        <end position="63"/>
    </location>
</feature>
<dbReference type="OrthoDB" id="1435853at2759"/>
<dbReference type="InterPro" id="IPR040256">
    <property type="entry name" value="At4g02000-like"/>
</dbReference>
<keyword evidence="1" id="KW-0863">Zinc-finger</keyword>
<evidence type="ECO:0000313" key="5">
    <source>
        <dbReference type="Proteomes" id="UP000634136"/>
    </source>
</evidence>
<accession>A0A835CKJ0</accession>
<dbReference type="GO" id="GO:0008270">
    <property type="term" value="F:zinc ion binding"/>
    <property type="evidence" value="ECO:0007669"/>
    <property type="project" value="UniProtKB-KW"/>
</dbReference>
<evidence type="ECO:0000256" key="2">
    <source>
        <dbReference type="SAM" id="MobiDB-lite"/>
    </source>
</evidence>
<comment type="caution">
    <text evidence="4">The sequence shown here is derived from an EMBL/GenBank/DDBJ whole genome shotgun (WGS) entry which is preliminary data.</text>
</comment>
<feature type="region of interest" description="Disordered" evidence="2">
    <location>
        <begin position="1"/>
        <end position="72"/>
    </location>
</feature>
<feature type="region of interest" description="Disordered" evidence="2">
    <location>
        <begin position="197"/>
        <end position="219"/>
    </location>
</feature>
<dbReference type="PANTHER" id="PTHR31286:SF99">
    <property type="entry name" value="DUF4283 DOMAIN-CONTAINING PROTEIN"/>
    <property type="match status" value="1"/>
</dbReference>
<dbReference type="PROSITE" id="PS50158">
    <property type="entry name" value="ZF_CCHC"/>
    <property type="match status" value="1"/>
</dbReference>
<dbReference type="EMBL" id="JAAIUW010000001">
    <property type="protein sequence ID" value="KAF7844786.1"/>
    <property type="molecule type" value="Genomic_DNA"/>
</dbReference>
<evidence type="ECO:0000313" key="4">
    <source>
        <dbReference type="EMBL" id="KAF7844786.1"/>
    </source>
</evidence>
<gene>
    <name evidence="4" type="ORF">G2W53_001691</name>
</gene>
<name>A0A835CKJ0_9FABA</name>
<organism evidence="4 5">
    <name type="scientific">Senna tora</name>
    <dbReference type="NCBI Taxonomy" id="362788"/>
    <lineage>
        <taxon>Eukaryota</taxon>
        <taxon>Viridiplantae</taxon>
        <taxon>Streptophyta</taxon>
        <taxon>Embryophyta</taxon>
        <taxon>Tracheophyta</taxon>
        <taxon>Spermatophyta</taxon>
        <taxon>Magnoliopsida</taxon>
        <taxon>eudicotyledons</taxon>
        <taxon>Gunneridae</taxon>
        <taxon>Pentapetalae</taxon>
        <taxon>rosids</taxon>
        <taxon>fabids</taxon>
        <taxon>Fabales</taxon>
        <taxon>Fabaceae</taxon>
        <taxon>Caesalpinioideae</taxon>
        <taxon>Cassia clade</taxon>
        <taxon>Senna</taxon>
    </lineage>
</organism>
<dbReference type="Proteomes" id="UP000634136">
    <property type="component" value="Unassembled WGS sequence"/>
</dbReference>